<evidence type="ECO:0000313" key="1">
    <source>
        <dbReference type="EMBL" id="KAJ3497830.1"/>
    </source>
</evidence>
<accession>A0ACC1R522</accession>
<keyword evidence="2" id="KW-1185">Reference proteome</keyword>
<reference evidence="1" key="1">
    <citation type="submission" date="2022-07" db="EMBL/GenBank/DDBJ databases">
        <title>Genome Sequence of Lecanicillium saksenae.</title>
        <authorList>
            <person name="Buettner E."/>
        </authorList>
    </citation>
    <scope>NUCLEOTIDE SEQUENCE</scope>
    <source>
        <strain evidence="1">VT-O1</strain>
    </source>
</reference>
<sequence>MARRDPDGGRAEMENMTEVPSGGPLPLLWTLYRRGIVRDPDMGTLANGLLRAQRVGTRGRRRDHVSSAPIQDSEESRWAFATTAHNTSKAAQPAKNGCLASGSGACCAHVG</sequence>
<proteinExistence type="predicted"/>
<dbReference type="Proteomes" id="UP001148737">
    <property type="component" value="Unassembled WGS sequence"/>
</dbReference>
<dbReference type="EMBL" id="JANAKD010000087">
    <property type="protein sequence ID" value="KAJ3497830.1"/>
    <property type="molecule type" value="Genomic_DNA"/>
</dbReference>
<evidence type="ECO:0000313" key="2">
    <source>
        <dbReference type="Proteomes" id="UP001148737"/>
    </source>
</evidence>
<protein>
    <submittedName>
        <fullName evidence="1">Uncharacterized protein</fullName>
    </submittedName>
</protein>
<name>A0ACC1R522_9HYPO</name>
<comment type="caution">
    <text evidence="1">The sequence shown here is derived from an EMBL/GenBank/DDBJ whole genome shotgun (WGS) entry which is preliminary data.</text>
</comment>
<organism evidence="1 2">
    <name type="scientific">Lecanicillium saksenae</name>
    <dbReference type="NCBI Taxonomy" id="468837"/>
    <lineage>
        <taxon>Eukaryota</taxon>
        <taxon>Fungi</taxon>
        <taxon>Dikarya</taxon>
        <taxon>Ascomycota</taxon>
        <taxon>Pezizomycotina</taxon>
        <taxon>Sordariomycetes</taxon>
        <taxon>Hypocreomycetidae</taxon>
        <taxon>Hypocreales</taxon>
        <taxon>Cordycipitaceae</taxon>
        <taxon>Lecanicillium</taxon>
    </lineage>
</organism>
<gene>
    <name evidence="1" type="ORF">NLG97_g1602</name>
</gene>